<dbReference type="SUPFAM" id="SSF46785">
    <property type="entry name" value="Winged helix' DNA-binding domain"/>
    <property type="match status" value="1"/>
</dbReference>
<dbReference type="InterPro" id="IPR036388">
    <property type="entry name" value="WH-like_DNA-bd_sf"/>
</dbReference>
<dbReference type="EMBL" id="BBYQ01000051">
    <property type="protein sequence ID" value="GAP29227.1"/>
    <property type="molecule type" value="Genomic_DNA"/>
</dbReference>
<reference evidence="5 8" key="3">
    <citation type="submission" date="2016-10" db="EMBL/GenBank/DDBJ databases">
        <title>Genome sequence of Nocardia seriolae strain EM150506, isolated from Anguila japonica.</title>
        <authorList>
            <person name="Han H.-J."/>
        </authorList>
    </citation>
    <scope>NUCLEOTIDE SEQUENCE [LARGE SCALE GENOMIC DNA]</scope>
    <source>
        <strain evidence="5 8">EM150506</strain>
    </source>
</reference>
<dbReference type="InterPro" id="IPR036390">
    <property type="entry name" value="WH_DNA-bd_sf"/>
</dbReference>
<accession>A0ABC9YV47</accession>
<dbReference type="InterPro" id="IPR011991">
    <property type="entry name" value="ArsR-like_HTH"/>
</dbReference>
<keyword evidence="3" id="KW-0804">Transcription</keyword>
<dbReference type="PANTHER" id="PTHR33204:SF37">
    <property type="entry name" value="HTH-TYPE TRANSCRIPTIONAL REGULATOR YODB"/>
    <property type="match status" value="1"/>
</dbReference>
<dbReference type="Pfam" id="PF01638">
    <property type="entry name" value="HxlR"/>
    <property type="match status" value="1"/>
</dbReference>
<dbReference type="InterPro" id="IPR002577">
    <property type="entry name" value="HTH_HxlR"/>
</dbReference>
<dbReference type="AlphaFoldDB" id="A0ABC9YV47"/>
<proteinExistence type="predicted"/>
<dbReference type="Gene3D" id="1.10.10.10">
    <property type="entry name" value="Winged helix-like DNA-binding domain superfamily/Winged helix DNA-binding domain"/>
    <property type="match status" value="1"/>
</dbReference>
<gene>
    <name evidence="5" type="ORF">NS506_04822</name>
    <name evidence="6" type="ORF">NSK11_contig00051-0049</name>
</gene>
<feature type="domain" description="HTH hxlR-type" evidence="4">
    <location>
        <begin position="35"/>
        <end position="133"/>
    </location>
</feature>
<evidence type="ECO:0000259" key="4">
    <source>
        <dbReference type="PROSITE" id="PS51118"/>
    </source>
</evidence>
<dbReference type="EMBL" id="CP017839">
    <property type="protein sequence ID" value="APA98868.1"/>
    <property type="molecule type" value="Genomic_DNA"/>
</dbReference>
<sequence>MPAPAAVAVVGVSTTTAAQRREQAKVDFNAFLSACPTNKLLDTLSDKWVCLILAALADGPARYGELGATVASVSNKMLTQTLRTLERDGLVARHMTAQVPVRVDYSLTPLGRTLLPILAQLEDWAEGHMTDVLAARAEFDRAAQQS</sequence>
<dbReference type="GO" id="GO:0003677">
    <property type="term" value="F:DNA binding"/>
    <property type="evidence" value="ECO:0007669"/>
    <property type="project" value="UniProtKB-KW"/>
</dbReference>
<evidence type="ECO:0000313" key="5">
    <source>
        <dbReference type="EMBL" id="APA98868.1"/>
    </source>
</evidence>
<dbReference type="PANTHER" id="PTHR33204">
    <property type="entry name" value="TRANSCRIPTIONAL REGULATOR, MARR FAMILY"/>
    <property type="match status" value="1"/>
</dbReference>
<evidence type="ECO:0000256" key="2">
    <source>
        <dbReference type="ARBA" id="ARBA00023125"/>
    </source>
</evidence>
<dbReference type="KEGG" id="nsr:NS506_04822"/>
<dbReference type="Proteomes" id="UP000180166">
    <property type="component" value="Chromosome"/>
</dbReference>
<evidence type="ECO:0000313" key="7">
    <source>
        <dbReference type="Proteomes" id="UP000037179"/>
    </source>
</evidence>
<dbReference type="CDD" id="cd00090">
    <property type="entry name" value="HTH_ARSR"/>
    <property type="match status" value="1"/>
</dbReference>
<evidence type="ECO:0000313" key="8">
    <source>
        <dbReference type="Proteomes" id="UP000180166"/>
    </source>
</evidence>
<keyword evidence="2" id="KW-0238">DNA-binding</keyword>
<name>A0ABC9YV47_9NOCA</name>
<dbReference type="Proteomes" id="UP000037179">
    <property type="component" value="Unassembled WGS sequence"/>
</dbReference>
<evidence type="ECO:0000256" key="1">
    <source>
        <dbReference type="ARBA" id="ARBA00023015"/>
    </source>
</evidence>
<keyword evidence="1" id="KW-0805">Transcription regulation</keyword>
<protein>
    <submittedName>
        <fullName evidence="5 6">Transcriptional regulator</fullName>
    </submittedName>
</protein>
<evidence type="ECO:0000256" key="3">
    <source>
        <dbReference type="ARBA" id="ARBA00023163"/>
    </source>
</evidence>
<reference evidence="7" key="1">
    <citation type="submission" date="2015-07" db="EMBL/GenBank/DDBJ databases">
        <title>Nocardia seriolae U-1 whole genome shotgun sequence.</title>
        <authorList>
            <person name="Imajoh M."/>
            <person name="Fukumoto Y."/>
            <person name="Sukeda M."/>
            <person name="Yamane J."/>
            <person name="Yamasaki K."/>
            <person name="Shimizu M."/>
            <person name="Ohnishi K."/>
            <person name="Oshima S."/>
        </authorList>
    </citation>
    <scope>NUCLEOTIDE SEQUENCE [LARGE SCALE GENOMIC DNA]</scope>
    <source>
        <strain evidence="7">U-1</strain>
    </source>
</reference>
<organism evidence="6 7">
    <name type="scientific">Nocardia seriolae</name>
    <dbReference type="NCBI Taxonomy" id="37332"/>
    <lineage>
        <taxon>Bacteria</taxon>
        <taxon>Bacillati</taxon>
        <taxon>Actinomycetota</taxon>
        <taxon>Actinomycetes</taxon>
        <taxon>Mycobacteriales</taxon>
        <taxon>Nocardiaceae</taxon>
        <taxon>Nocardia</taxon>
    </lineage>
</organism>
<keyword evidence="7" id="KW-1185">Reference proteome</keyword>
<reference evidence="6 7" key="2">
    <citation type="journal article" date="2016" name="Genome Announc.">
        <title>Draft Genome Sequence of Erythromycin- and Oxytetracycline-Sensitive Nocardia seriolae Strain U-1 (NBRC 110359).</title>
        <authorList>
            <person name="Imajoh M."/>
            <person name="Sukeda M."/>
            <person name="Shimizu M."/>
            <person name="Yamane J."/>
            <person name="Ohnishi K."/>
            <person name="Oshima S."/>
        </authorList>
    </citation>
    <scope>NUCLEOTIDE SEQUENCE [LARGE SCALE GENOMIC DNA]</scope>
    <source>
        <strain evidence="6 7">U-1</strain>
    </source>
</reference>
<evidence type="ECO:0000313" key="6">
    <source>
        <dbReference type="EMBL" id="GAP29227.1"/>
    </source>
</evidence>
<dbReference type="PROSITE" id="PS51118">
    <property type="entry name" value="HTH_HXLR"/>
    <property type="match status" value="1"/>
</dbReference>